<name>A0ABX0VXD4_9RHOB</name>
<dbReference type="RefSeq" id="WP_167638146.1">
    <property type="nucleotide sequence ID" value="NZ_JAATOP010000006.1"/>
</dbReference>
<dbReference type="InterPro" id="IPR016040">
    <property type="entry name" value="NAD(P)-bd_dom"/>
</dbReference>
<protein>
    <submittedName>
        <fullName evidence="2">NAD(P)-dependent oxidoreductase</fullName>
    </submittedName>
</protein>
<proteinExistence type="predicted"/>
<dbReference type="SUPFAM" id="SSF51735">
    <property type="entry name" value="NAD(P)-binding Rossmann-fold domains"/>
    <property type="match status" value="1"/>
</dbReference>
<gene>
    <name evidence="2" type="ORF">HCZ30_09950</name>
</gene>
<dbReference type="Gene3D" id="3.40.50.720">
    <property type="entry name" value="NAD(P)-binding Rossmann-like Domain"/>
    <property type="match status" value="1"/>
</dbReference>
<accession>A0ABX0VXD4</accession>
<feature type="domain" description="NAD(P)-binding" evidence="1">
    <location>
        <begin position="7"/>
        <end position="191"/>
    </location>
</feature>
<dbReference type="InterPro" id="IPR051606">
    <property type="entry name" value="Polyketide_Oxido-like"/>
</dbReference>
<keyword evidence="3" id="KW-1185">Reference proteome</keyword>
<organism evidence="2 3">
    <name type="scientific">Marivivens donghaensis</name>
    <dbReference type="NCBI Taxonomy" id="1699413"/>
    <lineage>
        <taxon>Bacteria</taxon>
        <taxon>Pseudomonadati</taxon>
        <taxon>Pseudomonadota</taxon>
        <taxon>Alphaproteobacteria</taxon>
        <taxon>Rhodobacterales</taxon>
        <taxon>Paracoccaceae</taxon>
        <taxon>Marivivens group</taxon>
        <taxon>Marivivens</taxon>
    </lineage>
</organism>
<dbReference type="EMBL" id="JAATOP010000006">
    <property type="protein sequence ID" value="NIY72757.1"/>
    <property type="molecule type" value="Genomic_DNA"/>
</dbReference>
<dbReference type="InterPro" id="IPR036291">
    <property type="entry name" value="NAD(P)-bd_dom_sf"/>
</dbReference>
<evidence type="ECO:0000313" key="3">
    <source>
        <dbReference type="Proteomes" id="UP000709466"/>
    </source>
</evidence>
<sequence>MKVAVIGASGNAGQRLHKELVARNHDVTAIARNPDKIELLDRTEAVAGDIDAPKTLAKTLSGHDAVISSVMFRMFDHEKLLEAVIDSGVPRYLVVGGAGGLEVAPGVRFLDSPDFPEAARPESEAGIAYYERLKQTERLNWTFLAPSGMFGLGARTGAFRLGTDKLLVGSDGSKISYEDFAVAMVDELEEPEHSRARFTVGY</sequence>
<dbReference type="PANTHER" id="PTHR43355">
    <property type="entry name" value="FLAVIN REDUCTASE (NADPH)"/>
    <property type="match status" value="1"/>
</dbReference>
<dbReference type="Proteomes" id="UP000709466">
    <property type="component" value="Unassembled WGS sequence"/>
</dbReference>
<evidence type="ECO:0000259" key="1">
    <source>
        <dbReference type="Pfam" id="PF13460"/>
    </source>
</evidence>
<dbReference type="PANTHER" id="PTHR43355:SF2">
    <property type="entry name" value="FLAVIN REDUCTASE (NADPH)"/>
    <property type="match status" value="1"/>
</dbReference>
<dbReference type="Pfam" id="PF13460">
    <property type="entry name" value="NAD_binding_10"/>
    <property type="match status" value="1"/>
</dbReference>
<comment type="caution">
    <text evidence="2">The sequence shown here is derived from an EMBL/GenBank/DDBJ whole genome shotgun (WGS) entry which is preliminary data.</text>
</comment>
<evidence type="ECO:0000313" key="2">
    <source>
        <dbReference type="EMBL" id="NIY72757.1"/>
    </source>
</evidence>
<reference evidence="2 3" key="1">
    <citation type="submission" date="2020-03" db="EMBL/GenBank/DDBJ databases">
        <title>Bacterial isolates of synthetic phycosphere.</title>
        <authorList>
            <person name="Fu H."/>
            <person name="Moran M.A."/>
        </authorList>
    </citation>
    <scope>NUCLEOTIDE SEQUENCE [LARGE SCALE GENOMIC DNA]</scope>
    <source>
        <strain evidence="2 3">HF1</strain>
    </source>
</reference>